<organism evidence="1 2">
    <name type="scientific">Pseudocercospora eumusae</name>
    <dbReference type="NCBI Taxonomy" id="321146"/>
    <lineage>
        <taxon>Eukaryota</taxon>
        <taxon>Fungi</taxon>
        <taxon>Dikarya</taxon>
        <taxon>Ascomycota</taxon>
        <taxon>Pezizomycotina</taxon>
        <taxon>Dothideomycetes</taxon>
        <taxon>Dothideomycetidae</taxon>
        <taxon>Mycosphaerellales</taxon>
        <taxon>Mycosphaerellaceae</taxon>
        <taxon>Pseudocercospora</taxon>
    </lineage>
</organism>
<proteinExistence type="predicted"/>
<name>A0A139GXE9_9PEZI</name>
<reference evidence="1 2" key="1">
    <citation type="submission" date="2015-07" db="EMBL/GenBank/DDBJ databases">
        <title>Comparative genomics of the Sigatoka disease complex on banana suggests a link between parallel evolutionary changes in Pseudocercospora fijiensis and Pseudocercospora eumusae and increased virulence on the banana host.</title>
        <authorList>
            <person name="Chang T.-C."/>
            <person name="Salvucci A."/>
            <person name="Crous P.W."/>
            <person name="Stergiopoulos I."/>
        </authorList>
    </citation>
    <scope>NUCLEOTIDE SEQUENCE [LARGE SCALE GENOMIC DNA]</scope>
    <source>
        <strain evidence="1 2">CBS 114824</strain>
    </source>
</reference>
<accession>A0A139GXE9</accession>
<dbReference type="OrthoDB" id="10574261at2759"/>
<gene>
    <name evidence="1" type="ORF">AC578_1678</name>
</gene>
<sequence>MSAASAAAIPGTRSQINEMPSLVCQTLQWPMRLCSHRFVSFPLSFRAASLNSSSGNGAGVNMPRLINDRSDGACRILSRIKNHSWSRRGMTKLQMSESLEISGRVGVALAACSITGLLACVCIPGCFGDGRRLTMNEISPFLEVWKGCFGKMFHENIHQAAKVHVLEPDWAGVYTLSTCDLRLPQGTCKSSLSLASRHPIDWIETTLDPPPWALTSPCTALNISPAPMKSPELRCLENDHVSIWSTKKTLKTMPTSSESWRLLPAILTTRSLALITTMTLIPTPAA</sequence>
<comment type="caution">
    <text evidence="1">The sequence shown here is derived from an EMBL/GenBank/DDBJ whole genome shotgun (WGS) entry which is preliminary data.</text>
</comment>
<dbReference type="AlphaFoldDB" id="A0A139GXE9"/>
<keyword evidence="2" id="KW-1185">Reference proteome</keyword>
<dbReference type="Proteomes" id="UP000070133">
    <property type="component" value="Unassembled WGS sequence"/>
</dbReference>
<dbReference type="EMBL" id="LFZN01000249">
    <property type="protein sequence ID" value="KXS94884.1"/>
    <property type="molecule type" value="Genomic_DNA"/>
</dbReference>
<protein>
    <submittedName>
        <fullName evidence="1">Uncharacterized protein</fullName>
    </submittedName>
</protein>
<evidence type="ECO:0000313" key="1">
    <source>
        <dbReference type="EMBL" id="KXS94884.1"/>
    </source>
</evidence>
<evidence type="ECO:0000313" key="2">
    <source>
        <dbReference type="Proteomes" id="UP000070133"/>
    </source>
</evidence>